<gene>
    <name evidence="2" type="ORF">E5288_WYG015190</name>
</gene>
<evidence type="ECO:0000256" key="1">
    <source>
        <dbReference type="SAM" id="MobiDB-lite"/>
    </source>
</evidence>
<evidence type="ECO:0000313" key="2">
    <source>
        <dbReference type="EMBL" id="MXQ95917.1"/>
    </source>
</evidence>
<organism evidence="2 3">
    <name type="scientific">Bos mutus</name>
    <name type="common">wild yak</name>
    <dbReference type="NCBI Taxonomy" id="72004"/>
    <lineage>
        <taxon>Eukaryota</taxon>
        <taxon>Metazoa</taxon>
        <taxon>Chordata</taxon>
        <taxon>Craniata</taxon>
        <taxon>Vertebrata</taxon>
        <taxon>Euteleostomi</taxon>
        <taxon>Mammalia</taxon>
        <taxon>Eutheria</taxon>
        <taxon>Laurasiatheria</taxon>
        <taxon>Artiodactyla</taxon>
        <taxon>Ruminantia</taxon>
        <taxon>Pecora</taxon>
        <taxon>Bovidae</taxon>
        <taxon>Bovinae</taxon>
        <taxon>Bos</taxon>
    </lineage>
</organism>
<dbReference type="Proteomes" id="UP000322234">
    <property type="component" value="Unassembled WGS sequence"/>
</dbReference>
<accession>A0A6B0S4M1</accession>
<dbReference type="AlphaFoldDB" id="A0A6B0S4M1"/>
<evidence type="ECO:0000313" key="3">
    <source>
        <dbReference type="Proteomes" id="UP000322234"/>
    </source>
</evidence>
<name>A0A6B0S4M1_9CETA</name>
<proteinExistence type="predicted"/>
<comment type="caution">
    <text evidence="2">The sequence shown here is derived from an EMBL/GenBank/DDBJ whole genome shotgun (WGS) entry which is preliminary data.</text>
</comment>
<feature type="compositionally biased region" description="Basic and acidic residues" evidence="1">
    <location>
        <begin position="73"/>
        <end position="82"/>
    </location>
</feature>
<sequence>MALPGGGVASCGRHGARPAPPVGTRALVAPSFPAAGGVTGQCRILGAGEEDEVGDQTGRDLQVPTGKSSRRRLAPETEGWRA</sequence>
<dbReference type="EMBL" id="VBQZ03000149">
    <property type="protein sequence ID" value="MXQ95917.1"/>
    <property type="molecule type" value="Genomic_DNA"/>
</dbReference>
<feature type="region of interest" description="Disordered" evidence="1">
    <location>
        <begin position="48"/>
        <end position="82"/>
    </location>
</feature>
<reference evidence="2" key="1">
    <citation type="submission" date="2019-10" db="EMBL/GenBank/DDBJ databases">
        <title>The sequence and de novo assembly of the wild yak genome.</title>
        <authorList>
            <person name="Liu Y."/>
        </authorList>
    </citation>
    <scope>NUCLEOTIDE SEQUENCE [LARGE SCALE GENOMIC DNA]</scope>
    <source>
        <strain evidence="2">WY2019</strain>
    </source>
</reference>
<feature type="region of interest" description="Disordered" evidence="1">
    <location>
        <begin position="1"/>
        <end position="22"/>
    </location>
</feature>
<keyword evidence="3" id="KW-1185">Reference proteome</keyword>
<protein>
    <submittedName>
        <fullName evidence="2">Uncharacterized protein</fullName>
    </submittedName>
</protein>